<dbReference type="Pfam" id="PF07715">
    <property type="entry name" value="Plug"/>
    <property type="match status" value="1"/>
</dbReference>
<dbReference type="GO" id="GO:0009279">
    <property type="term" value="C:cell outer membrane"/>
    <property type="evidence" value="ECO:0007669"/>
    <property type="project" value="UniProtKB-SubCell"/>
</dbReference>
<evidence type="ECO:0000313" key="6">
    <source>
        <dbReference type="EMBL" id="KJD32562.1"/>
    </source>
</evidence>
<keyword evidence="6" id="KW-0675">Receptor</keyword>
<evidence type="ECO:0000256" key="2">
    <source>
        <dbReference type="ARBA" id="ARBA00023136"/>
    </source>
</evidence>
<dbReference type="Gene3D" id="3.55.50.30">
    <property type="match status" value="1"/>
</dbReference>
<dbReference type="InterPro" id="IPR037066">
    <property type="entry name" value="Plug_dom_sf"/>
</dbReference>
<dbReference type="InterPro" id="IPR036942">
    <property type="entry name" value="Beta-barrel_TonB_sf"/>
</dbReference>
<evidence type="ECO:0000313" key="7">
    <source>
        <dbReference type="Proteomes" id="UP000032361"/>
    </source>
</evidence>
<dbReference type="Gene3D" id="2.40.170.20">
    <property type="entry name" value="TonB-dependent receptor, beta-barrel domain"/>
    <property type="match status" value="1"/>
</dbReference>
<dbReference type="SUPFAM" id="SSF56935">
    <property type="entry name" value="Porins"/>
    <property type="match status" value="1"/>
</dbReference>
<dbReference type="PATRIC" id="fig|1382798.3.peg.3386"/>
<keyword evidence="2" id="KW-0472">Membrane</keyword>
<comment type="subcellular location">
    <subcellularLocation>
        <location evidence="1">Cell outer membrane</location>
    </subcellularLocation>
</comment>
<dbReference type="EMBL" id="JTDV01000008">
    <property type="protein sequence ID" value="KJD32562.1"/>
    <property type="molecule type" value="Genomic_DNA"/>
</dbReference>
<accession>A0A0D7W3X7</accession>
<keyword evidence="3" id="KW-0998">Cell outer membrane</keyword>
<dbReference type="InterPro" id="IPR012910">
    <property type="entry name" value="Plug_dom"/>
</dbReference>
<name>A0A0D7W3X7_9FLAO</name>
<gene>
    <name evidence="6" type="ORF">PK35_10175</name>
</gene>
<evidence type="ECO:0000256" key="1">
    <source>
        <dbReference type="ARBA" id="ARBA00004442"/>
    </source>
</evidence>
<dbReference type="AlphaFoldDB" id="A0A0D7W3X7"/>
<dbReference type="Proteomes" id="UP000032361">
    <property type="component" value="Unassembled WGS sequence"/>
</dbReference>
<keyword evidence="7" id="KW-1185">Reference proteome</keyword>
<feature type="domain" description="TonB-dependent receptor plug" evidence="4">
    <location>
        <begin position="150"/>
        <end position="224"/>
    </location>
</feature>
<evidence type="ECO:0000256" key="3">
    <source>
        <dbReference type="ARBA" id="ARBA00023237"/>
    </source>
</evidence>
<evidence type="ECO:0000259" key="4">
    <source>
        <dbReference type="Pfam" id="PF07715"/>
    </source>
</evidence>
<dbReference type="InterPro" id="IPR032508">
    <property type="entry name" value="FecR_C"/>
</dbReference>
<protein>
    <submittedName>
        <fullName evidence="6">TonB-dependent receptor</fullName>
    </submittedName>
</protein>
<evidence type="ECO:0000259" key="5">
    <source>
        <dbReference type="Pfam" id="PF16344"/>
    </source>
</evidence>
<feature type="domain" description="Protein FecR C-terminal" evidence="5">
    <location>
        <begin position="29"/>
        <end position="93"/>
    </location>
</feature>
<dbReference type="Gene3D" id="2.170.130.10">
    <property type="entry name" value="TonB-dependent receptor, plug domain"/>
    <property type="match status" value="1"/>
</dbReference>
<dbReference type="STRING" id="1382798.PK35_10175"/>
<proteinExistence type="predicted"/>
<comment type="caution">
    <text evidence="6">The sequence shown here is derived from an EMBL/GenBank/DDBJ whole genome shotgun (WGS) entry which is preliminary data.</text>
</comment>
<reference evidence="6 7" key="1">
    <citation type="journal article" date="2015" name="Antonie Van Leeuwenhoek">
        <title>Tamlana nanhaiensis sp. nov., isolated from surface seawater collected from the South China Sea.</title>
        <authorList>
            <person name="Liu X."/>
            <person name="Lai Q."/>
            <person name="Du Y."/>
            <person name="Li G."/>
            <person name="Sun F."/>
            <person name="Shao Z."/>
        </authorList>
    </citation>
    <scope>NUCLEOTIDE SEQUENCE [LARGE SCALE GENOMIC DNA]</scope>
    <source>
        <strain evidence="6 7">FHC16</strain>
    </source>
</reference>
<dbReference type="Pfam" id="PF16344">
    <property type="entry name" value="FecR_C"/>
    <property type="match status" value="1"/>
</dbReference>
<sequence length="786" mass="89498">MNSNTRVIIFFLLFFLKVATPYAQTNKKDKQPLAQILKQLEASYQIRFSFADDTVKNKMLTLPSEDISLEHLIIFLEEKTQLDFELLDDRFIIIREAEAEKSSSKRTIETLEEVIVTNYLTSGITKLNDGSITLKPDAFGILPGLIEPDVLQTIQALPGVLSNDETVSNINVRGGTHDQNLLLWEGIKMYQSGHFFGLISAFNPYTTKRVNVYKNGTRAKYGDGISSVIDMELPNTINNEFKAGIGFNLLNTDANATIPLSKKTELQLSARRSLTDAVSTSTYNQYFKRVFQDSDFSKGKNNANTISQNENFYFYDFTAKFLYDISEKDHLRFHFLNVQNSLNYDEQSTINNENEALNSSLSQNNMAISGAYTRHWTPKLESTAQIYVSNYDLDATNFDIINDLRLIQENEVYDGTAKLDINYTHNHQFKFNAGYQFSEIGISNLADVNNPVFRSYIKEVLRTHGLYAETHFLSHNAKTKIILGSRLNVINEFNMIFAEPRLSFSQRFLNYFRFEVLGEFKSQTTSQVIDLQNDFLGIEKRRWVLANNQSEIIETDDQTIFPNPVIKSKQVSAGIHFNKNQFLVSAEAYLKKADGITSRSQGFQNQYQFIYDIGSYNIKGIDVLVNKQFSNIISTWASYSYNSNNYKFDSLNYGNPFPNNANIEHAITFAGTYTNNSFKFALGLNWHSGKPTTHPSVTDNPNDDQITYEAPNSATLPDYLRTDCSATYAFNMSDDAKATVGASIWNVLNNKNIINNYYTLDNDNNINKIENESLGITPNVSFRVRF</sequence>
<organism evidence="6 7">
    <name type="scientific">Neotamlana nanhaiensis</name>
    <dbReference type="NCBI Taxonomy" id="1382798"/>
    <lineage>
        <taxon>Bacteria</taxon>
        <taxon>Pseudomonadati</taxon>
        <taxon>Bacteroidota</taxon>
        <taxon>Flavobacteriia</taxon>
        <taxon>Flavobacteriales</taxon>
        <taxon>Flavobacteriaceae</taxon>
        <taxon>Neotamlana</taxon>
    </lineage>
</organism>